<dbReference type="EMBL" id="QXFL01000001">
    <property type="protein sequence ID" value="RIV89279.1"/>
    <property type="molecule type" value="Genomic_DNA"/>
</dbReference>
<evidence type="ECO:0000313" key="2">
    <source>
        <dbReference type="Proteomes" id="UP000286576"/>
    </source>
</evidence>
<gene>
    <name evidence="1" type="ORF">D2V07_03315</name>
</gene>
<name>A0A418NXE5_9SPHN</name>
<keyword evidence="2" id="KW-1185">Reference proteome</keyword>
<comment type="caution">
    <text evidence="1">The sequence shown here is derived from an EMBL/GenBank/DDBJ whole genome shotgun (WGS) entry which is preliminary data.</text>
</comment>
<sequence length="66" mass="7405">MNSKEQHIRPDEKLMARLHKACSVSRNGGAFEMREREGGDYLVEPRATVRKRSTLGASINYSPSNA</sequence>
<dbReference type="OrthoDB" id="9958247at2"/>
<evidence type="ECO:0000313" key="1">
    <source>
        <dbReference type="EMBL" id="RIV89279.1"/>
    </source>
</evidence>
<organism evidence="1 2">
    <name type="scientific">Aurantiacibacter zhengii</name>
    <dbReference type="NCBI Taxonomy" id="2307003"/>
    <lineage>
        <taxon>Bacteria</taxon>
        <taxon>Pseudomonadati</taxon>
        <taxon>Pseudomonadota</taxon>
        <taxon>Alphaproteobacteria</taxon>
        <taxon>Sphingomonadales</taxon>
        <taxon>Erythrobacteraceae</taxon>
        <taxon>Aurantiacibacter</taxon>
    </lineage>
</organism>
<dbReference type="AlphaFoldDB" id="A0A418NXE5"/>
<accession>A0A418NXE5</accession>
<proteinExistence type="predicted"/>
<dbReference type="Proteomes" id="UP000286576">
    <property type="component" value="Unassembled WGS sequence"/>
</dbReference>
<reference evidence="1 2" key="1">
    <citation type="submission" date="2018-08" db="EMBL/GenBank/DDBJ databases">
        <title>Erythrobacter zhengii sp.nov., a bacterium isolated from deep-sea sediment.</title>
        <authorList>
            <person name="Fang C."/>
            <person name="Wu Y.-H."/>
            <person name="Sun C."/>
            <person name="Wang H."/>
            <person name="Cheng H."/>
            <person name="Meng F.-X."/>
            <person name="Wang C.-S."/>
            <person name="Xu X.-W."/>
        </authorList>
    </citation>
    <scope>NUCLEOTIDE SEQUENCE [LARGE SCALE GENOMIC DNA]</scope>
    <source>
        <strain evidence="1 2">V18</strain>
    </source>
</reference>
<protein>
    <submittedName>
        <fullName evidence="1">Uncharacterized protein</fullName>
    </submittedName>
</protein>
<dbReference type="RefSeq" id="WP_119584644.1">
    <property type="nucleotide sequence ID" value="NZ_CAWODQ010000001.1"/>
</dbReference>